<dbReference type="Proteomes" id="UP000054560">
    <property type="component" value="Unassembled WGS sequence"/>
</dbReference>
<dbReference type="GeneID" id="25916500"/>
<organism evidence="1 2">
    <name type="scientific">Sphaeroforma arctica JP610</name>
    <dbReference type="NCBI Taxonomy" id="667725"/>
    <lineage>
        <taxon>Eukaryota</taxon>
        <taxon>Ichthyosporea</taxon>
        <taxon>Ichthyophonida</taxon>
        <taxon>Sphaeroforma</taxon>
    </lineage>
</organism>
<dbReference type="RefSeq" id="XP_014145366.1">
    <property type="nucleotide sequence ID" value="XM_014289891.1"/>
</dbReference>
<accession>A0A0L0F4B6</accession>
<evidence type="ECO:0000313" key="1">
    <source>
        <dbReference type="EMBL" id="KNC71464.1"/>
    </source>
</evidence>
<evidence type="ECO:0000313" key="2">
    <source>
        <dbReference type="Proteomes" id="UP000054560"/>
    </source>
</evidence>
<sequence>MPCQQKWKKEVESLRAEKALVDKLVAELQNAGTTEASEAAAKHHSAMAEMQAAFDEKMSAAEAAAAAATMALQMELDE</sequence>
<keyword evidence="2" id="KW-1185">Reference proteome</keyword>
<protein>
    <submittedName>
        <fullName evidence="1">Uncharacterized protein</fullName>
    </submittedName>
</protein>
<reference evidence="1 2" key="1">
    <citation type="submission" date="2011-02" db="EMBL/GenBank/DDBJ databases">
        <title>The Genome Sequence of Sphaeroforma arctica JP610.</title>
        <authorList>
            <consortium name="The Broad Institute Genome Sequencing Platform"/>
            <person name="Russ C."/>
            <person name="Cuomo C."/>
            <person name="Young S.K."/>
            <person name="Zeng Q."/>
            <person name="Gargeya S."/>
            <person name="Alvarado L."/>
            <person name="Berlin A."/>
            <person name="Chapman S.B."/>
            <person name="Chen Z."/>
            <person name="Freedman E."/>
            <person name="Gellesch M."/>
            <person name="Goldberg J."/>
            <person name="Griggs A."/>
            <person name="Gujja S."/>
            <person name="Heilman E."/>
            <person name="Heiman D."/>
            <person name="Howarth C."/>
            <person name="Mehta T."/>
            <person name="Neiman D."/>
            <person name="Pearson M."/>
            <person name="Roberts A."/>
            <person name="Saif S."/>
            <person name="Shea T."/>
            <person name="Shenoy N."/>
            <person name="Sisk P."/>
            <person name="Stolte C."/>
            <person name="Sykes S."/>
            <person name="White J."/>
            <person name="Yandava C."/>
            <person name="Burger G."/>
            <person name="Gray M.W."/>
            <person name="Holland P.W.H."/>
            <person name="King N."/>
            <person name="Lang F.B.F."/>
            <person name="Roger A.J."/>
            <person name="Ruiz-Trillo I."/>
            <person name="Haas B."/>
            <person name="Nusbaum C."/>
            <person name="Birren B."/>
        </authorList>
    </citation>
    <scope>NUCLEOTIDE SEQUENCE [LARGE SCALE GENOMIC DNA]</scope>
    <source>
        <strain evidence="1 2">JP610</strain>
    </source>
</reference>
<proteinExistence type="predicted"/>
<dbReference type="AlphaFoldDB" id="A0A0L0F4B6"/>
<gene>
    <name evidence="1" type="ORF">SARC_15996</name>
</gene>
<dbReference type="EMBL" id="KQ248755">
    <property type="protein sequence ID" value="KNC71464.1"/>
    <property type="molecule type" value="Genomic_DNA"/>
</dbReference>
<name>A0A0L0F4B6_9EUKA</name>
<feature type="non-terminal residue" evidence="1">
    <location>
        <position position="78"/>
    </location>
</feature>